<evidence type="ECO:0000313" key="3">
    <source>
        <dbReference type="EMBL" id="EKD66184.1"/>
    </source>
</evidence>
<feature type="transmembrane region" description="Helical" evidence="1">
    <location>
        <begin position="203"/>
        <end position="222"/>
    </location>
</feature>
<feature type="transmembrane region" description="Helical" evidence="1">
    <location>
        <begin position="179"/>
        <end position="196"/>
    </location>
</feature>
<evidence type="ECO:0000256" key="2">
    <source>
        <dbReference type="SAM" id="SignalP"/>
    </source>
</evidence>
<name>K2BVF0_9BACT</name>
<keyword evidence="1" id="KW-0812">Transmembrane</keyword>
<dbReference type="AlphaFoldDB" id="K2BVF0"/>
<sequence length="350" mass="42865">MKKIFQILVSCFLFLAFYWVSSADYQVQWFDKATQNWDKLNFECSKQCFVMLDKFNLNDYLELNWNLTGSWKFWYWFFDGKQIIPGEFNDLISLGNFNVKFSFNKLQFYSQLPAEIPVILVFDWKIKGEWVGVNLWKFSFWENVINGWNEALTYKEYNPRTINFLEYPLWNGKYINEVFFWWIIFFLFVALIWYFIAYKNKNYALYFWVWVLIFFWMFFDFFSTVNEVRIWQDITSQTDIMKNGRLGKTGDFYEFLDFIKTQVPAKAKWAFVAPYPFDFEGKYHIYPDVKFDNIDKVKYIFWYNPYWDQAPFGFKDPTYNSGVLIYNSGSYNVEKEIIWKEYGKIYIFKK</sequence>
<keyword evidence="2" id="KW-0732">Signal</keyword>
<reference evidence="3" key="1">
    <citation type="journal article" date="2012" name="Science">
        <title>Fermentation, hydrogen, and sulfur metabolism in multiple uncultivated bacterial phyla.</title>
        <authorList>
            <person name="Wrighton K.C."/>
            <person name="Thomas B.C."/>
            <person name="Sharon I."/>
            <person name="Miller C.S."/>
            <person name="Castelle C.J."/>
            <person name="VerBerkmoes N.C."/>
            <person name="Wilkins M.J."/>
            <person name="Hettich R.L."/>
            <person name="Lipton M.S."/>
            <person name="Williams K.H."/>
            <person name="Long P.E."/>
            <person name="Banfield J.F."/>
        </authorList>
    </citation>
    <scope>NUCLEOTIDE SEQUENCE [LARGE SCALE GENOMIC DNA]</scope>
</reference>
<evidence type="ECO:0000256" key="1">
    <source>
        <dbReference type="SAM" id="Phobius"/>
    </source>
</evidence>
<keyword evidence="1" id="KW-1133">Transmembrane helix</keyword>
<accession>K2BVF0</accession>
<feature type="signal peptide" evidence="2">
    <location>
        <begin position="1"/>
        <end position="22"/>
    </location>
</feature>
<organism evidence="3">
    <name type="scientific">uncultured bacterium</name>
    <name type="common">gcode 4</name>
    <dbReference type="NCBI Taxonomy" id="1234023"/>
    <lineage>
        <taxon>Bacteria</taxon>
        <taxon>environmental samples</taxon>
    </lineage>
</organism>
<keyword evidence="1" id="KW-0472">Membrane</keyword>
<feature type="chain" id="PRO_5017347268" evidence="2">
    <location>
        <begin position="23"/>
        <end position="350"/>
    </location>
</feature>
<protein>
    <submittedName>
        <fullName evidence="3">Uncharacterized protein</fullName>
    </submittedName>
</protein>
<proteinExistence type="predicted"/>
<dbReference type="EMBL" id="AMFJ01021646">
    <property type="protein sequence ID" value="EKD66184.1"/>
    <property type="molecule type" value="Genomic_DNA"/>
</dbReference>
<gene>
    <name evidence="3" type="ORF">ACD_49C00060G0026</name>
</gene>
<comment type="caution">
    <text evidence="3">The sequence shown here is derived from an EMBL/GenBank/DDBJ whole genome shotgun (WGS) entry which is preliminary data.</text>
</comment>